<dbReference type="RefSeq" id="WP_151864819.1">
    <property type="nucleotide sequence ID" value="NZ_WBZB01000010.1"/>
</dbReference>
<protein>
    <recommendedName>
        <fullName evidence="1">Peptidase MA-like domain-containing protein</fullName>
    </recommendedName>
</protein>
<dbReference type="Pfam" id="PF13485">
    <property type="entry name" value="Peptidase_MA_2"/>
    <property type="match status" value="1"/>
</dbReference>
<evidence type="ECO:0000313" key="3">
    <source>
        <dbReference type="Proteomes" id="UP000465601"/>
    </source>
</evidence>
<sequence>MKVLKKFKYKFSLVWLAVFFLAIFLRSNVGMLPFSGLYKPVIRAVQYNYVSFNTRGFETTETENFIIQHQDIDEEIINYLGETAEDKYHAATKIFKYQPKNKVRMIVYNDGASMMKATMLNKAKSPMGVYYGNTIHILNPEVWYGDNQDYREVFYSEGPILHELVHLLTDHTAKGNFPTWFTEGVSLYFEYLIDGYQWGKELEDSQIPYSINQLTRDFYGLNQYKAYTKSFRLVDSFVENQGTEELIELIYHLGDGGNIKDFYNLFE</sequence>
<dbReference type="AlphaFoldDB" id="A0A833MAH1"/>
<evidence type="ECO:0000259" key="1">
    <source>
        <dbReference type="Pfam" id="PF13485"/>
    </source>
</evidence>
<feature type="domain" description="Peptidase MA-like" evidence="1">
    <location>
        <begin position="97"/>
        <end position="260"/>
    </location>
</feature>
<organism evidence="2 3">
    <name type="scientific">Alkaliphilus serpentinus</name>
    <dbReference type="NCBI Taxonomy" id="1482731"/>
    <lineage>
        <taxon>Bacteria</taxon>
        <taxon>Bacillati</taxon>
        <taxon>Bacillota</taxon>
        <taxon>Clostridia</taxon>
        <taxon>Peptostreptococcales</taxon>
        <taxon>Natronincolaceae</taxon>
        <taxon>Alkaliphilus</taxon>
    </lineage>
</organism>
<evidence type="ECO:0000313" key="2">
    <source>
        <dbReference type="EMBL" id="KAB3532183.1"/>
    </source>
</evidence>
<gene>
    <name evidence="2" type="ORF">F8153_02695</name>
</gene>
<keyword evidence="3" id="KW-1185">Reference proteome</keyword>
<dbReference type="OrthoDB" id="9787613at2"/>
<proteinExistence type="predicted"/>
<dbReference type="Proteomes" id="UP000465601">
    <property type="component" value="Unassembled WGS sequence"/>
</dbReference>
<name>A0A833MAH1_9FIRM</name>
<comment type="caution">
    <text evidence="2">The sequence shown here is derived from an EMBL/GenBank/DDBJ whole genome shotgun (WGS) entry which is preliminary data.</text>
</comment>
<dbReference type="InterPro" id="IPR039568">
    <property type="entry name" value="Peptidase_MA-like_dom"/>
</dbReference>
<reference evidence="2 3" key="1">
    <citation type="submission" date="2019-10" db="EMBL/GenBank/DDBJ databases">
        <title>Alkaliphilus serpentinus sp. nov. and Alkaliphilus pronyensis sp. nov., two novel anaerobic alkaliphilic species isolated from the serpentinized-hosted hydrothermal field of the Prony Bay (New Caledonia).</title>
        <authorList>
            <person name="Postec A."/>
        </authorList>
    </citation>
    <scope>NUCLEOTIDE SEQUENCE [LARGE SCALE GENOMIC DNA]</scope>
    <source>
        <strain evidence="2 3">LacT</strain>
    </source>
</reference>
<accession>A0A833MAH1</accession>
<dbReference type="EMBL" id="WBZB01000010">
    <property type="protein sequence ID" value="KAB3532183.1"/>
    <property type="molecule type" value="Genomic_DNA"/>
</dbReference>